<keyword evidence="2" id="KW-1185">Reference proteome</keyword>
<dbReference type="Proteomes" id="UP001177023">
    <property type="component" value="Unassembled WGS sequence"/>
</dbReference>
<name>A0AA36CZT4_9BILA</name>
<dbReference type="AlphaFoldDB" id="A0AA36CZT4"/>
<feature type="non-terminal residue" evidence="1">
    <location>
        <position position="1"/>
    </location>
</feature>
<comment type="caution">
    <text evidence="1">The sequence shown here is derived from an EMBL/GenBank/DDBJ whole genome shotgun (WGS) entry which is preliminary data.</text>
</comment>
<gene>
    <name evidence="1" type="ORF">MSPICULIGERA_LOCUS15631</name>
</gene>
<evidence type="ECO:0000313" key="2">
    <source>
        <dbReference type="Proteomes" id="UP001177023"/>
    </source>
</evidence>
<dbReference type="EMBL" id="CATQJA010002650">
    <property type="protein sequence ID" value="CAJ0577358.1"/>
    <property type="molecule type" value="Genomic_DNA"/>
</dbReference>
<proteinExistence type="predicted"/>
<organism evidence="1 2">
    <name type="scientific">Mesorhabditis spiculigera</name>
    <dbReference type="NCBI Taxonomy" id="96644"/>
    <lineage>
        <taxon>Eukaryota</taxon>
        <taxon>Metazoa</taxon>
        <taxon>Ecdysozoa</taxon>
        <taxon>Nematoda</taxon>
        <taxon>Chromadorea</taxon>
        <taxon>Rhabditida</taxon>
        <taxon>Rhabditina</taxon>
        <taxon>Rhabditomorpha</taxon>
        <taxon>Rhabditoidea</taxon>
        <taxon>Rhabditidae</taxon>
        <taxon>Mesorhabditinae</taxon>
        <taxon>Mesorhabditis</taxon>
    </lineage>
</organism>
<protein>
    <submittedName>
        <fullName evidence="1">Uncharacterized protein</fullName>
    </submittedName>
</protein>
<accession>A0AA36CZT4</accession>
<reference evidence="1" key="1">
    <citation type="submission" date="2023-06" db="EMBL/GenBank/DDBJ databases">
        <authorList>
            <person name="Delattre M."/>
        </authorList>
    </citation>
    <scope>NUCLEOTIDE SEQUENCE</scope>
    <source>
        <strain evidence="1">AF72</strain>
    </source>
</reference>
<evidence type="ECO:0000313" key="1">
    <source>
        <dbReference type="EMBL" id="CAJ0577358.1"/>
    </source>
</evidence>
<sequence>MEKVQLMGYFRLKMLKNGLIDPEEFKEMTNGQIALWSRLLCIHRPDSRQWRSSMDLCVWKMKPPAGFDAVEKSICISFITAGVKIVLETERFCTQAKILQNAVENTARKISGTAPGQGA</sequence>